<keyword evidence="3" id="KW-1185">Reference proteome</keyword>
<accession>A0A4V2SAV8</accession>
<dbReference type="Proteomes" id="UP000294919">
    <property type="component" value="Unassembled WGS sequence"/>
</dbReference>
<dbReference type="SUPFAM" id="SSF54106">
    <property type="entry name" value="LysM domain"/>
    <property type="match status" value="3"/>
</dbReference>
<dbReference type="CDD" id="cd00118">
    <property type="entry name" value="LysM"/>
    <property type="match status" value="3"/>
</dbReference>
<organism evidence="2 3">
    <name type="scientific">Marinisporobacter balticus</name>
    <dbReference type="NCBI Taxonomy" id="2018667"/>
    <lineage>
        <taxon>Bacteria</taxon>
        <taxon>Bacillati</taxon>
        <taxon>Bacillota</taxon>
        <taxon>Clostridia</taxon>
        <taxon>Peptostreptococcales</taxon>
        <taxon>Thermotaleaceae</taxon>
        <taxon>Marinisporobacter</taxon>
    </lineage>
</organism>
<dbReference type="RefSeq" id="WP_132245952.1">
    <property type="nucleotide sequence ID" value="NZ_SLWV01000016.1"/>
</dbReference>
<dbReference type="InterPro" id="IPR018392">
    <property type="entry name" value="LysM"/>
</dbReference>
<evidence type="ECO:0000259" key="1">
    <source>
        <dbReference type="PROSITE" id="PS51782"/>
    </source>
</evidence>
<sequence length="348" mass="39065">MKLKNILISSVLGTSLFLGSMGTTYGQNLTYTVQSGDVFWKIAQKYEISTKALMEANNADENTMIYPGQNLIIPGKESIHIVQSGDTYWIISQKYGINFKELLTYNGANESSWLSIGQAVKIPMKVTENISNDENNMNTGEQVDKINTAQEAYVTYMTYTVKQGDDPWKLSLQYGIPMNEILSANNMAESTWLNIGDVLKIPVHHVPIKATPGSKYGEYLDWWTEAQYVVPIGTKFTLVDFATGKRWNMKRTIGANHADCEPLTASDAAIMKEVWGGTFSWDKRPSVIEYNGRKIAASVASMPHDIQYITDNNFNGHMDIHFANSTRHKDGEIDWEHQKNIKIAAGIK</sequence>
<feature type="domain" description="LysM" evidence="1">
    <location>
        <begin position="78"/>
        <end position="122"/>
    </location>
</feature>
<feature type="domain" description="LysM" evidence="1">
    <location>
        <begin position="157"/>
        <end position="201"/>
    </location>
</feature>
<name>A0A4V2SAV8_9FIRM</name>
<dbReference type="SMART" id="SM00257">
    <property type="entry name" value="LysM"/>
    <property type="match status" value="3"/>
</dbReference>
<dbReference type="InterPro" id="IPR036779">
    <property type="entry name" value="LysM_dom_sf"/>
</dbReference>
<feature type="domain" description="LysM" evidence="1">
    <location>
        <begin position="29"/>
        <end position="73"/>
    </location>
</feature>
<dbReference type="EMBL" id="SLWV01000016">
    <property type="protein sequence ID" value="TCO73140.1"/>
    <property type="molecule type" value="Genomic_DNA"/>
</dbReference>
<dbReference type="PANTHER" id="PTHR33734:SF22">
    <property type="entry name" value="MEMBRANE-BOUND LYTIC MUREIN TRANSGLYCOSYLASE D"/>
    <property type="match status" value="1"/>
</dbReference>
<dbReference type="PANTHER" id="PTHR33734">
    <property type="entry name" value="LYSM DOMAIN-CONTAINING GPI-ANCHORED PROTEIN 2"/>
    <property type="match status" value="1"/>
</dbReference>
<evidence type="ECO:0000313" key="3">
    <source>
        <dbReference type="Proteomes" id="UP000294919"/>
    </source>
</evidence>
<evidence type="ECO:0000313" key="2">
    <source>
        <dbReference type="EMBL" id="TCO73140.1"/>
    </source>
</evidence>
<dbReference type="Gene3D" id="3.10.350.10">
    <property type="entry name" value="LysM domain"/>
    <property type="match status" value="3"/>
</dbReference>
<gene>
    <name evidence="2" type="ORF">EV214_11642</name>
</gene>
<reference evidence="2 3" key="1">
    <citation type="submission" date="2019-03" db="EMBL/GenBank/DDBJ databases">
        <title>Genomic Encyclopedia of Type Strains, Phase IV (KMG-IV): sequencing the most valuable type-strain genomes for metagenomic binning, comparative biology and taxonomic classification.</title>
        <authorList>
            <person name="Goeker M."/>
        </authorList>
    </citation>
    <scope>NUCLEOTIDE SEQUENCE [LARGE SCALE GENOMIC DNA]</scope>
    <source>
        <strain evidence="2 3">DSM 102940</strain>
    </source>
</reference>
<dbReference type="PROSITE" id="PS51782">
    <property type="entry name" value="LYSM"/>
    <property type="match status" value="3"/>
</dbReference>
<comment type="caution">
    <text evidence="2">The sequence shown here is derived from an EMBL/GenBank/DDBJ whole genome shotgun (WGS) entry which is preliminary data.</text>
</comment>
<dbReference type="GO" id="GO:0008932">
    <property type="term" value="F:lytic endotransglycosylase activity"/>
    <property type="evidence" value="ECO:0007669"/>
    <property type="project" value="TreeGrafter"/>
</dbReference>
<dbReference type="OrthoDB" id="529831at2"/>
<proteinExistence type="predicted"/>
<protein>
    <submittedName>
        <fullName evidence="2">LysM repeat protein</fullName>
    </submittedName>
</protein>
<dbReference type="AlphaFoldDB" id="A0A4V2SAV8"/>
<dbReference type="Pfam" id="PF01476">
    <property type="entry name" value="LysM"/>
    <property type="match status" value="3"/>
</dbReference>